<dbReference type="Proteomes" id="UP000293638">
    <property type="component" value="Unassembled WGS sequence"/>
</dbReference>
<gene>
    <name evidence="2" type="ORF">EV189_0006</name>
</gene>
<feature type="domain" description="AB hydrolase-1" evidence="1">
    <location>
        <begin position="34"/>
        <end position="116"/>
    </location>
</feature>
<dbReference type="AlphaFoldDB" id="A0A4V2F4W9"/>
<dbReference type="GO" id="GO:0016787">
    <property type="term" value="F:hydrolase activity"/>
    <property type="evidence" value="ECO:0007669"/>
    <property type="project" value="UniProtKB-KW"/>
</dbReference>
<dbReference type="InterPro" id="IPR029058">
    <property type="entry name" value="AB_hydrolase_fold"/>
</dbReference>
<evidence type="ECO:0000259" key="1">
    <source>
        <dbReference type="Pfam" id="PF00561"/>
    </source>
</evidence>
<dbReference type="SUPFAM" id="SSF53474">
    <property type="entry name" value="alpha/beta-Hydrolases"/>
    <property type="match status" value="1"/>
</dbReference>
<comment type="caution">
    <text evidence="2">The sequence shown here is derived from an EMBL/GenBank/DDBJ whole genome shotgun (WGS) entry which is preliminary data.</text>
</comment>
<sequence>MGTGPDLRTTLVTCDGVPLAAAHRVAGPGYEDVAIVVVHGFTGSMEAPAVTRVADQLRRTAGVVTLSLRGHGASGGRSTLGDLEAHDVEAAVAWARELGYAKVATVGFSLGSACVVRHGGVHGTADAVVAVSGPSRWYYQGTRPMRTLHRAVAWPLGPLLLSRAYGTRVDTRHWDPRRPETWPPDPTACAARIAPRPLLVVHGDRDRYFPLDHAEALYAAAGDPRELWVEHGYGHAEGAASPELVERIGRWVRRALRAPGAG</sequence>
<keyword evidence="2" id="KW-0378">Hydrolase</keyword>
<dbReference type="Gene3D" id="3.40.50.1820">
    <property type="entry name" value="alpha/beta hydrolase"/>
    <property type="match status" value="1"/>
</dbReference>
<accession>A0A4V2F4W9</accession>
<dbReference type="Pfam" id="PF00561">
    <property type="entry name" value="Abhydrolase_1"/>
    <property type="match status" value="1"/>
</dbReference>
<keyword evidence="3" id="KW-1185">Reference proteome</keyword>
<reference evidence="2 3" key="1">
    <citation type="submission" date="2019-02" db="EMBL/GenBank/DDBJ databases">
        <title>Genomic Encyclopedia of Type Strains, Phase IV (KMG-IV): sequencing the most valuable type-strain genomes for metagenomic binning, comparative biology and taxonomic classification.</title>
        <authorList>
            <person name="Goeker M."/>
        </authorList>
    </citation>
    <scope>NUCLEOTIDE SEQUENCE [LARGE SCALE GENOMIC DNA]</scope>
    <source>
        <strain evidence="2 3">DSM 45622</strain>
    </source>
</reference>
<organism evidence="2 3">
    <name type="scientific">Motilibacter rhizosphaerae</name>
    <dbReference type="NCBI Taxonomy" id="598652"/>
    <lineage>
        <taxon>Bacteria</taxon>
        <taxon>Bacillati</taxon>
        <taxon>Actinomycetota</taxon>
        <taxon>Actinomycetes</taxon>
        <taxon>Motilibacterales</taxon>
        <taxon>Motilibacteraceae</taxon>
        <taxon>Motilibacter</taxon>
    </lineage>
</organism>
<proteinExistence type="predicted"/>
<dbReference type="EMBL" id="SGXD01000001">
    <property type="protein sequence ID" value="RZS90779.1"/>
    <property type="molecule type" value="Genomic_DNA"/>
</dbReference>
<evidence type="ECO:0000313" key="2">
    <source>
        <dbReference type="EMBL" id="RZS90779.1"/>
    </source>
</evidence>
<dbReference type="InterPro" id="IPR000073">
    <property type="entry name" value="AB_hydrolase_1"/>
</dbReference>
<name>A0A4V2F4W9_9ACTN</name>
<evidence type="ECO:0000313" key="3">
    <source>
        <dbReference type="Proteomes" id="UP000293638"/>
    </source>
</evidence>
<dbReference type="PANTHER" id="PTHR12277">
    <property type="entry name" value="ALPHA/BETA HYDROLASE DOMAIN-CONTAINING PROTEIN"/>
    <property type="match status" value="1"/>
</dbReference>
<protein>
    <submittedName>
        <fullName evidence="2">Alpha/beta hydrolase family protein</fullName>
    </submittedName>
</protein>
<dbReference type="PANTHER" id="PTHR12277:SF79">
    <property type="entry name" value="XAA-PRO DIPEPTIDYL-PEPTIDASE-RELATED"/>
    <property type="match status" value="1"/>
</dbReference>